<comment type="caution">
    <text evidence="1">The sequence shown here is derived from an EMBL/GenBank/DDBJ whole genome shotgun (WGS) entry which is preliminary data.</text>
</comment>
<gene>
    <name evidence="1" type="ORF">RHMOL_Rhmol03G0298600</name>
</gene>
<protein>
    <submittedName>
        <fullName evidence="1">Uncharacterized protein</fullName>
    </submittedName>
</protein>
<dbReference type="Proteomes" id="UP001062846">
    <property type="component" value="Chromosome 3"/>
</dbReference>
<organism evidence="1 2">
    <name type="scientific">Rhododendron molle</name>
    <name type="common">Chinese azalea</name>
    <name type="synonym">Azalea mollis</name>
    <dbReference type="NCBI Taxonomy" id="49168"/>
    <lineage>
        <taxon>Eukaryota</taxon>
        <taxon>Viridiplantae</taxon>
        <taxon>Streptophyta</taxon>
        <taxon>Embryophyta</taxon>
        <taxon>Tracheophyta</taxon>
        <taxon>Spermatophyta</taxon>
        <taxon>Magnoliopsida</taxon>
        <taxon>eudicotyledons</taxon>
        <taxon>Gunneridae</taxon>
        <taxon>Pentapetalae</taxon>
        <taxon>asterids</taxon>
        <taxon>Ericales</taxon>
        <taxon>Ericaceae</taxon>
        <taxon>Ericoideae</taxon>
        <taxon>Rhodoreae</taxon>
        <taxon>Rhododendron</taxon>
    </lineage>
</organism>
<keyword evidence="2" id="KW-1185">Reference proteome</keyword>
<evidence type="ECO:0000313" key="2">
    <source>
        <dbReference type="Proteomes" id="UP001062846"/>
    </source>
</evidence>
<name>A0ACC0PJS0_RHOML</name>
<reference evidence="1" key="1">
    <citation type="submission" date="2022-02" db="EMBL/GenBank/DDBJ databases">
        <title>Plant Genome Project.</title>
        <authorList>
            <person name="Zhang R.-G."/>
        </authorList>
    </citation>
    <scope>NUCLEOTIDE SEQUENCE</scope>
    <source>
        <strain evidence="1">AT1</strain>
    </source>
</reference>
<sequence>MNHFPPLSDIKGPLVHTNLLSNVKFTYTPPRDIVTQIYPIRSLNYCIYWFTVDMPKPP</sequence>
<dbReference type="EMBL" id="CM046390">
    <property type="protein sequence ID" value="KAI8565925.1"/>
    <property type="molecule type" value="Genomic_DNA"/>
</dbReference>
<evidence type="ECO:0000313" key="1">
    <source>
        <dbReference type="EMBL" id="KAI8565925.1"/>
    </source>
</evidence>
<accession>A0ACC0PJS0</accession>
<proteinExistence type="predicted"/>